<dbReference type="InterPro" id="IPR003764">
    <property type="entry name" value="GlcNAc_6-P_deAcase"/>
</dbReference>
<dbReference type="GO" id="GO:0006046">
    <property type="term" value="P:N-acetylglucosamine catabolic process"/>
    <property type="evidence" value="ECO:0007669"/>
    <property type="project" value="TreeGrafter"/>
</dbReference>
<protein>
    <recommendedName>
        <fullName evidence="3">N-acetylglucosamine-6-phosphate deacetylase</fullName>
        <ecNumber evidence="2">3.5.1.25</ecNumber>
    </recommendedName>
</protein>
<feature type="active site" description="Proton donor/acceptor" evidence="10">
    <location>
        <position position="272"/>
    </location>
</feature>
<dbReference type="SUPFAM" id="SSF51338">
    <property type="entry name" value="Composite domain of metallo-dependent hydrolases"/>
    <property type="match status" value="1"/>
</dbReference>
<dbReference type="GO" id="GO:0046872">
    <property type="term" value="F:metal ion binding"/>
    <property type="evidence" value="ECO:0007669"/>
    <property type="project" value="UniProtKB-KW"/>
</dbReference>
<evidence type="ECO:0000259" key="13">
    <source>
        <dbReference type="Pfam" id="PF01979"/>
    </source>
</evidence>
<evidence type="ECO:0000256" key="1">
    <source>
        <dbReference type="ARBA" id="ARBA00010716"/>
    </source>
</evidence>
<feature type="binding site" evidence="11">
    <location>
        <begin position="305"/>
        <end position="307"/>
    </location>
    <ligand>
        <name>substrate</name>
    </ligand>
</feature>
<evidence type="ECO:0000256" key="6">
    <source>
        <dbReference type="ARBA" id="ARBA00023277"/>
    </source>
</evidence>
<feature type="binding site" evidence="11">
    <location>
        <position position="139"/>
    </location>
    <ligand>
        <name>substrate</name>
    </ligand>
</feature>
<dbReference type="Proteomes" id="UP000219412">
    <property type="component" value="Unassembled WGS sequence"/>
</dbReference>
<gene>
    <name evidence="14" type="ORF">SAMN05878391_1199</name>
</gene>
<dbReference type="EMBL" id="OBQF01000002">
    <property type="protein sequence ID" value="SOC40963.1"/>
    <property type="molecule type" value="Genomic_DNA"/>
</dbReference>
<keyword evidence="15" id="KW-1185">Reference proteome</keyword>
<reference evidence="15" key="1">
    <citation type="submission" date="2017-08" db="EMBL/GenBank/DDBJ databases">
        <authorList>
            <person name="Varghese N."/>
            <person name="Submissions S."/>
        </authorList>
    </citation>
    <scope>NUCLEOTIDE SEQUENCE [LARGE SCALE GENOMIC DNA]</scope>
    <source>
        <strain evidence="15">DSM 23173</strain>
    </source>
</reference>
<dbReference type="PIRSF" id="PIRSF038994">
    <property type="entry name" value="NagA"/>
    <property type="match status" value="1"/>
</dbReference>
<dbReference type="InterPro" id="IPR032466">
    <property type="entry name" value="Metal_Hydrolase"/>
</dbReference>
<evidence type="ECO:0000256" key="2">
    <source>
        <dbReference type="ARBA" id="ARBA00011899"/>
    </source>
</evidence>
<dbReference type="NCBIfam" id="TIGR00221">
    <property type="entry name" value="nagA"/>
    <property type="match status" value="1"/>
</dbReference>
<evidence type="ECO:0000256" key="7">
    <source>
        <dbReference type="ARBA" id="ARBA00047647"/>
    </source>
</evidence>
<feature type="binding site" evidence="11">
    <location>
        <begin position="218"/>
        <end position="219"/>
    </location>
    <ligand>
        <name>substrate</name>
    </ligand>
</feature>
<evidence type="ECO:0000256" key="11">
    <source>
        <dbReference type="PIRSR" id="PIRSR038994-2"/>
    </source>
</evidence>
<dbReference type="AlphaFoldDB" id="A0A285UGS8"/>
<evidence type="ECO:0000256" key="5">
    <source>
        <dbReference type="ARBA" id="ARBA00022801"/>
    </source>
</evidence>
<evidence type="ECO:0000256" key="4">
    <source>
        <dbReference type="ARBA" id="ARBA00022723"/>
    </source>
</evidence>
<evidence type="ECO:0000256" key="9">
    <source>
        <dbReference type="PIRNR" id="PIRNR038994"/>
    </source>
</evidence>
<dbReference type="GO" id="GO:0008448">
    <property type="term" value="F:N-acetylglucosamine-6-phosphate deacetylase activity"/>
    <property type="evidence" value="ECO:0007669"/>
    <property type="project" value="UniProtKB-EC"/>
</dbReference>
<comment type="cofactor">
    <cofactor evidence="12">
        <name>a divalent metal cation</name>
        <dbReference type="ChEBI" id="CHEBI:60240"/>
    </cofactor>
    <text evidence="12">Binds 1 divalent metal cation per subunit.</text>
</comment>
<comment type="pathway">
    <text evidence="8">Amino-sugar metabolism; N-acetylneuraminate degradation; D-fructose 6-phosphate from N-acetylneuraminate: step 4/5.</text>
</comment>
<keyword evidence="6 9" id="KW-0119">Carbohydrate metabolism</keyword>
<dbReference type="EC" id="3.5.1.25" evidence="2"/>
<evidence type="ECO:0000256" key="3">
    <source>
        <dbReference type="ARBA" id="ARBA00018029"/>
    </source>
</evidence>
<feature type="binding site" evidence="12">
    <location>
        <position position="215"/>
    </location>
    <ligand>
        <name>Zn(2+)</name>
        <dbReference type="ChEBI" id="CHEBI:29105"/>
    </ligand>
</feature>
<organism evidence="14 15">
    <name type="scientific">Salinicoccus kekensis</name>
    <dbReference type="NCBI Taxonomy" id="714307"/>
    <lineage>
        <taxon>Bacteria</taxon>
        <taxon>Bacillati</taxon>
        <taxon>Bacillota</taxon>
        <taxon>Bacilli</taxon>
        <taxon>Bacillales</taxon>
        <taxon>Staphylococcaceae</taxon>
        <taxon>Salinicoccus</taxon>
    </lineage>
</organism>
<sequence length="385" mass="42134">MSLLITNITLVTHESMMENQWLKIEGGNIAAIGPMSEVPAAARTINGRGHYLLPGAVETHIHGAAGVDAMDADENFVRAISRHLPSTGTTAFLATTMTSSLDEIRAAIENLSDYRYAGGAEMLGIHQEGPFISMKHPGAQDPRFILPPDAETLRRLQDASGNQIRLMTYAPEEDPESELLQAMEELGIIPSAGHTDATYRELEDAHRHGLAHITHLYNGMRGLHHREPGVVGYSFMGDAYVEIIADGVHSTPQMVKLAYDNITSDRMIMITDAMRAQGAGDGRYDLGGQEVFVEGNTARLKSGALAGSVLTMKQAVKNMLEFTGCGWMDIVRMTSFNALTSLGMIHERGMLRAGHPADLVMYDENKELVMTIVRGEVYYERHPDA</sequence>
<proteinExistence type="inferred from homology"/>
<feature type="domain" description="Amidohydrolase-related" evidence="13">
    <location>
        <begin position="51"/>
        <end position="377"/>
    </location>
</feature>
<evidence type="ECO:0000313" key="15">
    <source>
        <dbReference type="Proteomes" id="UP000219412"/>
    </source>
</evidence>
<feature type="binding site" evidence="11">
    <location>
        <position position="226"/>
    </location>
    <ligand>
        <name>substrate</name>
    </ligand>
</feature>
<keyword evidence="4 12" id="KW-0479">Metal-binding</keyword>
<dbReference type="SUPFAM" id="SSF51556">
    <property type="entry name" value="Metallo-dependent hydrolases"/>
    <property type="match status" value="1"/>
</dbReference>
<dbReference type="Pfam" id="PF01979">
    <property type="entry name" value="Amidohydro_1"/>
    <property type="match status" value="1"/>
</dbReference>
<accession>A0A285UGS8</accession>
<keyword evidence="5 9" id="KW-0378">Hydrolase</keyword>
<dbReference type="PANTHER" id="PTHR11113:SF14">
    <property type="entry name" value="N-ACETYLGLUCOSAMINE-6-PHOSPHATE DEACETYLASE"/>
    <property type="match status" value="1"/>
</dbReference>
<feature type="binding site" evidence="12">
    <location>
        <position position="194"/>
    </location>
    <ligand>
        <name>Zn(2+)</name>
        <dbReference type="ChEBI" id="CHEBI:29105"/>
    </ligand>
</feature>
<dbReference type="RefSeq" id="WP_097040120.1">
    <property type="nucleotide sequence ID" value="NZ_OBQF01000002.1"/>
</dbReference>
<dbReference type="InterPro" id="IPR011059">
    <property type="entry name" value="Metal-dep_hydrolase_composite"/>
</dbReference>
<name>A0A285UGS8_9STAP</name>
<comment type="similarity">
    <text evidence="1 9">Belongs to the metallo-dependent hydrolases superfamily. NagA family.</text>
</comment>
<dbReference type="PANTHER" id="PTHR11113">
    <property type="entry name" value="N-ACETYLGLUCOSAMINE-6-PHOSPHATE DEACETYLASE"/>
    <property type="match status" value="1"/>
</dbReference>
<dbReference type="InterPro" id="IPR006680">
    <property type="entry name" value="Amidohydro-rel"/>
</dbReference>
<dbReference type="Gene3D" id="2.30.40.10">
    <property type="entry name" value="Urease, subunit C, domain 1"/>
    <property type="match status" value="1"/>
</dbReference>
<evidence type="ECO:0000256" key="8">
    <source>
        <dbReference type="ARBA" id="ARBA00060590"/>
    </source>
</evidence>
<feature type="binding site" evidence="11">
    <location>
        <position position="249"/>
    </location>
    <ligand>
        <name>substrate</name>
    </ligand>
</feature>
<dbReference type="FunFam" id="3.20.20.140:FF:000004">
    <property type="entry name" value="N-acetylglucosamine-6-phosphate deacetylase"/>
    <property type="match status" value="1"/>
</dbReference>
<evidence type="ECO:0000313" key="14">
    <source>
        <dbReference type="EMBL" id="SOC40963.1"/>
    </source>
</evidence>
<dbReference type="CDD" id="cd00854">
    <property type="entry name" value="NagA"/>
    <property type="match status" value="1"/>
</dbReference>
<dbReference type="OrthoDB" id="9776488at2"/>
<comment type="catalytic activity">
    <reaction evidence="7">
        <text>N-acetyl-D-glucosamine 6-phosphate + H2O = D-glucosamine 6-phosphate + acetate</text>
        <dbReference type="Rhea" id="RHEA:22936"/>
        <dbReference type="ChEBI" id="CHEBI:15377"/>
        <dbReference type="ChEBI" id="CHEBI:30089"/>
        <dbReference type="ChEBI" id="CHEBI:57513"/>
        <dbReference type="ChEBI" id="CHEBI:58725"/>
        <dbReference type="EC" id="3.5.1.25"/>
    </reaction>
</comment>
<evidence type="ECO:0000256" key="12">
    <source>
        <dbReference type="PIRSR" id="PIRSR038994-3"/>
    </source>
</evidence>
<evidence type="ECO:0000256" key="10">
    <source>
        <dbReference type="PIRSR" id="PIRSR038994-1"/>
    </source>
</evidence>
<feature type="binding site" evidence="12">
    <location>
        <position position="128"/>
    </location>
    <ligand>
        <name>Zn(2+)</name>
        <dbReference type="ChEBI" id="CHEBI:29105"/>
    </ligand>
</feature>
<dbReference type="Gene3D" id="3.20.20.140">
    <property type="entry name" value="Metal-dependent hydrolases"/>
    <property type="match status" value="1"/>
</dbReference>